<dbReference type="EMBL" id="JBEAFC010000004">
    <property type="protein sequence ID" value="KAL1557680.1"/>
    <property type="molecule type" value="Genomic_DNA"/>
</dbReference>
<name>A0ABD1HMQ6_SALDI</name>
<reference evidence="2 3" key="1">
    <citation type="submission" date="2024-06" db="EMBL/GenBank/DDBJ databases">
        <title>A chromosome level genome sequence of Diviner's sage (Salvia divinorum).</title>
        <authorList>
            <person name="Ford S.A."/>
            <person name="Ro D.-K."/>
            <person name="Ness R.W."/>
            <person name="Phillips M.A."/>
        </authorList>
    </citation>
    <scope>NUCLEOTIDE SEQUENCE [LARGE SCALE GENOMIC DNA]</scope>
    <source>
        <strain evidence="2">SAF-2024a</strain>
        <tissue evidence="2">Leaf</tissue>
    </source>
</reference>
<evidence type="ECO:0000313" key="3">
    <source>
        <dbReference type="Proteomes" id="UP001567538"/>
    </source>
</evidence>
<organism evidence="2 3">
    <name type="scientific">Salvia divinorum</name>
    <name type="common">Maria pastora</name>
    <name type="synonym">Diviner's sage</name>
    <dbReference type="NCBI Taxonomy" id="28513"/>
    <lineage>
        <taxon>Eukaryota</taxon>
        <taxon>Viridiplantae</taxon>
        <taxon>Streptophyta</taxon>
        <taxon>Embryophyta</taxon>
        <taxon>Tracheophyta</taxon>
        <taxon>Spermatophyta</taxon>
        <taxon>Magnoliopsida</taxon>
        <taxon>eudicotyledons</taxon>
        <taxon>Gunneridae</taxon>
        <taxon>Pentapetalae</taxon>
        <taxon>asterids</taxon>
        <taxon>lamiids</taxon>
        <taxon>Lamiales</taxon>
        <taxon>Lamiaceae</taxon>
        <taxon>Nepetoideae</taxon>
        <taxon>Mentheae</taxon>
        <taxon>Salviinae</taxon>
        <taxon>Salvia</taxon>
        <taxon>Salvia subgen. Calosphace</taxon>
    </lineage>
</organism>
<dbReference type="AlphaFoldDB" id="A0ABD1HMQ6"/>
<keyword evidence="3" id="KW-1185">Reference proteome</keyword>
<dbReference type="PANTHER" id="PTHR28106">
    <property type="entry name" value="MITOCHONDRIAL ATPASE COMPLEX SUBUNIT ATP10"/>
    <property type="match status" value="1"/>
</dbReference>
<proteinExistence type="predicted"/>
<dbReference type="Proteomes" id="UP001567538">
    <property type="component" value="Unassembled WGS sequence"/>
</dbReference>
<evidence type="ECO:0008006" key="4">
    <source>
        <dbReference type="Google" id="ProtNLM"/>
    </source>
</evidence>
<sequence>MLRSRKILSAALGSVNGGSLLKREGILSSVIIPPLNPCRWTSARFQDDVYKLAHQAAVDQSRARIKDEMSRSLLTDMNELANHRGKVSKANKVIVPATSALKFPSLEVYFTDGAKLTLPVTSKEGEANLSPSNTAKLPLTSKTNDTNVLTSDAAETDSAKASLISLSFRESSRAMVDSWTSPFLKAFAHSSDVHLYEVSLTDQWLLSRKVIRKLLLKYMRKPTPAEKQDALQRQIVYSFGDHYYFRKELKIVNLLTGYAFLLDKSGRVRWSGTGAATEEELSSLLTCTSILLEEK</sequence>
<gene>
    <name evidence="2" type="ORF">AAHA92_08231</name>
</gene>
<evidence type="ECO:0000313" key="2">
    <source>
        <dbReference type="EMBL" id="KAL1557680.1"/>
    </source>
</evidence>
<feature type="compositionally biased region" description="Polar residues" evidence="1">
    <location>
        <begin position="129"/>
        <end position="143"/>
    </location>
</feature>
<dbReference type="PANTHER" id="PTHR28106:SF1">
    <property type="entry name" value="MITOCHONDRIAL ATPASE COMPLEX SUBUNIT ATP10"/>
    <property type="match status" value="1"/>
</dbReference>
<comment type="caution">
    <text evidence="2">The sequence shown here is derived from an EMBL/GenBank/DDBJ whole genome shotgun (WGS) entry which is preliminary data.</text>
</comment>
<dbReference type="Pfam" id="PF05176">
    <property type="entry name" value="ATP-synt_10"/>
    <property type="match status" value="1"/>
</dbReference>
<feature type="region of interest" description="Disordered" evidence="1">
    <location>
        <begin position="124"/>
        <end position="143"/>
    </location>
</feature>
<protein>
    <recommendedName>
        <fullName evidence="4">Mitochondrial ATPase complex subunit ATP10</fullName>
    </recommendedName>
</protein>
<evidence type="ECO:0000256" key="1">
    <source>
        <dbReference type="SAM" id="MobiDB-lite"/>
    </source>
</evidence>
<accession>A0ABD1HMQ6</accession>
<dbReference type="InterPro" id="IPR007849">
    <property type="entry name" value="ATP10"/>
</dbReference>